<dbReference type="PANTHER" id="PTHR36507">
    <property type="entry name" value="BLL1555 PROTEIN"/>
    <property type="match status" value="1"/>
</dbReference>
<name>A0A1F8FPY6_9BACT</name>
<dbReference type="InterPro" id="IPR008972">
    <property type="entry name" value="Cupredoxin"/>
</dbReference>
<dbReference type="PANTHER" id="PTHR36507:SF1">
    <property type="entry name" value="BLL1555 PROTEIN"/>
    <property type="match status" value="1"/>
</dbReference>
<keyword evidence="1" id="KW-0812">Transmembrane</keyword>
<dbReference type="EMBL" id="MGJV01000026">
    <property type="protein sequence ID" value="OGN14409.1"/>
    <property type="molecule type" value="Genomic_DNA"/>
</dbReference>
<dbReference type="Gene3D" id="2.60.40.420">
    <property type="entry name" value="Cupredoxins - blue copper proteins"/>
    <property type="match status" value="1"/>
</dbReference>
<gene>
    <name evidence="2" type="ORF">A3J47_03145</name>
</gene>
<evidence type="ECO:0000313" key="3">
    <source>
        <dbReference type="Proteomes" id="UP000176581"/>
    </source>
</evidence>
<dbReference type="Proteomes" id="UP000176581">
    <property type="component" value="Unassembled WGS sequence"/>
</dbReference>
<dbReference type="InterPro" id="IPR052721">
    <property type="entry name" value="ET_Amicyanin"/>
</dbReference>
<sequence>MKQVIILVVVAVVLIGIIVFLYTRNSGEVPALSPIPTLTPIVEETSTPLPIVSESKVTVTYSDSGYSPATATVKKDDTVIFDNESSKMMWTASAVHPTHKAYPGSDIVFCGMPQLTGAFDACRGYDSGESWEFRFNEAGTWKYHNHLQPNHTGTIVIE</sequence>
<reference evidence="2 3" key="1">
    <citation type="journal article" date="2016" name="Nat. Commun.">
        <title>Thousands of microbial genomes shed light on interconnected biogeochemical processes in an aquifer system.</title>
        <authorList>
            <person name="Anantharaman K."/>
            <person name="Brown C.T."/>
            <person name="Hug L.A."/>
            <person name="Sharon I."/>
            <person name="Castelle C.J."/>
            <person name="Probst A.J."/>
            <person name="Thomas B.C."/>
            <person name="Singh A."/>
            <person name="Wilkins M.J."/>
            <person name="Karaoz U."/>
            <person name="Brodie E.L."/>
            <person name="Williams K.H."/>
            <person name="Hubbard S.S."/>
            <person name="Banfield J.F."/>
        </authorList>
    </citation>
    <scope>NUCLEOTIDE SEQUENCE [LARGE SCALE GENOMIC DNA]</scope>
</reference>
<accession>A0A1F8FPY6</accession>
<organism evidence="2 3">
    <name type="scientific">Candidatus Yanofskybacteria bacterium RIFCSPHIGHO2_02_FULL_43_22</name>
    <dbReference type="NCBI Taxonomy" id="1802681"/>
    <lineage>
        <taxon>Bacteria</taxon>
        <taxon>Candidatus Yanofskyibacteriota</taxon>
    </lineage>
</organism>
<evidence type="ECO:0008006" key="4">
    <source>
        <dbReference type="Google" id="ProtNLM"/>
    </source>
</evidence>
<keyword evidence="1" id="KW-1133">Transmembrane helix</keyword>
<protein>
    <recommendedName>
        <fullName evidence="4">EfeO-type cupredoxin-like domain-containing protein</fullName>
    </recommendedName>
</protein>
<proteinExistence type="predicted"/>
<evidence type="ECO:0000256" key="1">
    <source>
        <dbReference type="SAM" id="Phobius"/>
    </source>
</evidence>
<evidence type="ECO:0000313" key="2">
    <source>
        <dbReference type="EMBL" id="OGN14409.1"/>
    </source>
</evidence>
<dbReference type="SUPFAM" id="SSF49503">
    <property type="entry name" value="Cupredoxins"/>
    <property type="match status" value="1"/>
</dbReference>
<dbReference type="AlphaFoldDB" id="A0A1F8FPY6"/>
<keyword evidence="1" id="KW-0472">Membrane</keyword>
<comment type="caution">
    <text evidence="2">The sequence shown here is derived from an EMBL/GenBank/DDBJ whole genome shotgun (WGS) entry which is preliminary data.</text>
</comment>
<feature type="transmembrane region" description="Helical" evidence="1">
    <location>
        <begin position="6"/>
        <end position="23"/>
    </location>
</feature>